<dbReference type="AlphaFoldDB" id="A0AAV3Y7Z7"/>
<sequence>MYSVKVRLIVSVSSSLAMPRQVWYEPQAQFKDSRTLQSVNNKVTSGFQGSVGGSVASESTLRYAGTLLSRVRDPQPEPGLGRPESLSPPCCGLAMYNNPFREPSQNRTTAACAELV</sequence>
<accession>A0AAV3Y7Z7</accession>
<keyword evidence="2" id="KW-1185">Reference proteome</keyword>
<organism evidence="1 2">
    <name type="scientific">Plakobranchus ocellatus</name>
    <dbReference type="NCBI Taxonomy" id="259542"/>
    <lineage>
        <taxon>Eukaryota</taxon>
        <taxon>Metazoa</taxon>
        <taxon>Spiralia</taxon>
        <taxon>Lophotrochozoa</taxon>
        <taxon>Mollusca</taxon>
        <taxon>Gastropoda</taxon>
        <taxon>Heterobranchia</taxon>
        <taxon>Euthyneura</taxon>
        <taxon>Panpulmonata</taxon>
        <taxon>Sacoglossa</taxon>
        <taxon>Placobranchoidea</taxon>
        <taxon>Plakobranchidae</taxon>
        <taxon>Plakobranchus</taxon>
    </lineage>
</organism>
<proteinExistence type="predicted"/>
<gene>
    <name evidence="1" type="ORF">PoB_000575500</name>
</gene>
<evidence type="ECO:0000313" key="1">
    <source>
        <dbReference type="EMBL" id="GFN79249.1"/>
    </source>
</evidence>
<reference evidence="1 2" key="1">
    <citation type="journal article" date="2021" name="Elife">
        <title>Chloroplast acquisition without the gene transfer in kleptoplastic sea slugs, Plakobranchus ocellatus.</title>
        <authorList>
            <person name="Maeda T."/>
            <person name="Takahashi S."/>
            <person name="Yoshida T."/>
            <person name="Shimamura S."/>
            <person name="Takaki Y."/>
            <person name="Nagai Y."/>
            <person name="Toyoda A."/>
            <person name="Suzuki Y."/>
            <person name="Arimoto A."/>
            <person name="Ishii H."/>
            <person name="Satoh N."/>
            <person name="Nishiyama T."/>
            <person name="Hasebe M."/>
            <person name="Maruyama T."/>
            <person name="Minagawa J."/>
            <person name="Obokata J."/>
            <person name="Shigenobu S."/>
        </authorList>
    </citation>
    <scope>NUCLEOTIDE SEQUENCE [LARGE SCALE GENOMIC DNA]</scope>
</reference>
<comment type="caution">
    <text evidence="1">The sequence shown here is derived from an EMBL/GenBank/DDBJ whole genome shotgun (WGS) entry which is preliminary data.</text>
</comment>
<protein>
    <submittedName>
        <fullName evidence="1">Uncharacterized protein</fullName>
    </submittedName>
</protein>
<dbReference type="EMBL" id="BLXT01000641">
    <property type="protein sequence ID" value="GFN79249.1"/>
    <property type="molecule type" value="Genomic_DNA"/>
</dbReference>
<name>A0AAV3Y7Z7_9GAST</name>
<evidence type="ECO:0000313" key="2">
    <source>
        <dbReference type="Proteomes" id="UP000735302"/>
    </source>
</evidence>
<dbReference type="Proteomes" id="UP000735302">
    <property type="component" value="Unassembled WGS sequence"/>
</dbReference>